<organism evidence="1 2">
    <name type="scientific">Chthoniobacter flavus Ellin428</name>
    <dbReference type="NCBI Taxonomy" id="497964"/>
    <lineage>
        <taxon>Bacteria</taxon>
        <taxon>Pseudomonadati</taxon>
        <taxon>Verrucomicrobiota</taxon>
        <taxon>Spartobacteria</taxon>
        <taxon>Chthoniobacterales</taxon>
        <taxon>Chthoniobacteraceae</taxon>
        <taxon>Chthoniobacter</taxon>
    </lineage>
</organism>
<protein>
    <submittedName>
        <fullName evidence="1">Uncharacterized protein</fullName>
    </submittedName>
</protein>
<name>B4D2Q2_9BACT</name>
<sequence>MDDLPDAAQRADLHGGISGVVVAGFPQLLAGHLVVADQRRAISAAHGDENAIAVDDRGAVVAMAARGGLFRGWVAALVAEEGGAVILAEAHAPDLFAIGHGQAGEFTTARLQIGAVAVDDRCAARAAAVRGRKFHDGADGGCPELFAGRGVEAMRRFVGSFGIEQENLAAGGDGRRLAGAGVNFPKHLRVVGQLVQLVIRILDDGVPVRSAPLRPICGMSRGKDENRSANEAEGSIHGGRFPLLTPQTGGPQDFLQGSKSGYGESIQYSVISDQYFLRNVSRFESTDH</sequence>
<gene>
    <name evidence="1" type="ORF">CfE428DRAFT_3177</name>
</gene>
<comment type="caution">
    <text evidence="1">The sequence shown here is derived from an EMBL/GenBank/DDBJ whole genome shotgun (WGS) entry which is preliminary data.</text>
</comment>
<evidence type="ECO:0000313" key="1">
    <source>
        <dbReference type="EMBL" id="EDY19492.1"/>
    </source>
</evidence>
<dbReference type="AlphaFoldDB" id="B4D2Q2"/>
<dbReference type="STRING" id="497964.CfE428DRAFT_3177"/>
<proteinExistence type="predicted"/>
<reference evidence="1 2" key="1">
    <citation type="journal article" date="2011" name="J. Bacteriol.">
        <title>Genome sequence of Chthoniobacter flavus Ellin428, an aerobic heterotrophic soil bacterium.</title>
        <authorList>
            <person name="Kant R."/>
            <person name="van Passel M.W."/>
            <person name="Palva A."/>
            <person name="Lucas S."/>
            <person name="Lapidus A."/>
            <person name="Glavina Del Rio T."/>
            <person name="Dalin E."/>
            <person name="Tice H."/>
            <person name="Bruce D."/>
            <person name="Goodwin L."/>
            <person name="Pitluck S."/>
            <person name="Larimer F.W."/>
            <person name="Land M.L."/>
            <person name="Hauser L."/>
            <person name="Sangwan P."/>
            <person name="de Vos W.M."/>
            <person name="Janssen P.H."/>
            <person name="Smidt H."/>
        </authorList>
    </citation>
    <scope>NUCLEOTIDE SEQUENCE [LARGE SCALE GENOMIC DNA]</scope>
    <source>
        <strain evidence="1 2">Ellin428</strain>
    </source>
</reference>
<accession>B4D2Q2</accession>
<keyword evidence="2" id="KW-1185">Reference proteome</keyword>
<dbReference type="EMBL" id="ABVL01000008">
    <property type="protein sequence ID" value="EDY19492.1"/>
    <property type="molecule type" value="Genomic_DNA"/>
</dbReference>
<evidence type="ECO:0000313" key="2">
    <source>
        <dbReference type="Proteomes" id="UP000005824"/>
    </source>
</evidence>
<dbReference type="Proteomes" id="UP000005824">
    <property type="component" value="Unassembled WGS sequence"/>
</dbReference>
<dbReference type="InParanoid" id="B4D2Q2"/>